<feature type="transmembrane region" description="Helical" evidence="9">
    <location>
        <begin position="300"/>
        <end position="319"/>
    </location>
</feature>
<dbReference type="InterPro" id="IPR051014">
    <property type="entry name" value="Cation_Transport_ATPase_IB"/>
</dbReference>
<feature type="domain" description="P-type ATPase A" evidence="10">
    <location>
        <begin position="151"/>
        <end position="250"/>
    </location>
</feature>
<reference evidence="11" key="2">
    <citation type="journal article" date="2021" name="PeerJ">
        <title>Extensive microbial diversity within the chicken gut microbiome revealed by metagenomics and culture.</title>
        <authorList>
            <person name="Gilroy R."/>
            <person name="Ravi A."/>
            <person name="Getino M."/>
            <person name="Pursley I."/>
            <person name="Horton D.L."/>
            <person name="Alikhan N.F."/>
            <person name="Baker D."/>
            <person name="Gharbi K."/>
            <person name="Hall N."/>
            <person name="Watson M."/>
            <person name="Adriaenssens E.M."/>
            <person name="Foster-Nyarko E."/>
            <person name="Jarju S."/>
            <person name="Secka A."/>
            <person name="Antonio M."/>
            <person name="Oren A."/>
            <person name="Chaudhuri R.R."/>
            <person name="La Ragione R."/>
            <person name="Hildebrand F."/>
            <person name="Pallen M.J."/>
        </authorList>
    </citation>
    <scope>NUCLEOTIDE SEQUENCE</scope>
    <source>
        <strain evidence="11">ChiHecec3B27-6122</strain>
    </source>
</reference>
<dbReference type="InterPro" id="IPR059000">
    <property type="entry name" value="ATPase_P-type_domA"/>
</dbReference>
<evidence type="ECO:0000256" key="2">
    <source>
        <dbReference type="ARBA" id="ARBA00006024"/>
    </source>
</evidence>
<name>A0A9D1K946_9FIRM</name>
<dbReference type="GO" id="GO:0016887">
    <property type="term" value="F:ATP hydrolysis activity"/>
    <property type="evidence" value="ECO:0007669"/>
    <property type="project" value="InterPro"/>
</dbReference>
<dbReference type="InterPro" id="IPR001757">
    <property type="entry name" value="P_typ_ATPase"/>
</dbReference>
<dbReference type="Pfam" id="PF00702">
    <property type="entry name" value="Hydrolase"/>
    <property type="match status" value="1"/>
</dbReference>
<protein>
    <recommendedName>
        <fullName evidence="7">Cd(2+)-exporting ATPase</fullName>
        <ecNumber evidence="7">7.2.2.21</ecNumber>
    </recommendedName>
</protein>
<evidence type="ECO:0000259" key="10">
    <source>
        <dbReference type="Pfam" id="PF00122"/>
    </source>
</evidence>
<feature type="transmembrane region" description="Helical" evidence="9">
    <location>
        <begin position="599"/>
        <end position="621"/>
    </location>
</feature>
<evidence type="ECO:0000313" key="11">
    <source>
        <dbReference type="EMBL" id="HIS98034.1"/>
    </source>
</evidence>
<dbReference type="InterPro" id="IPR008250">
    <property type="entry name" value="ATPase_P-typ_transduc_dom_A_sf"/>
</dbReference>
<dbReference type="InterPro" id="IPR023214">
    <property type="entry name" value="HAD_sf"/>
</dbReference>
<dbReference type="InterPro" id="IPR023299">
    <property type="entry name" value="ATPase_P-typ_cyto_dom_N"/>
</dbReference>
<feature type="transmembrane region" description="Helical" evidence="9">
    <location>
        <begin position="627"/>
        <end position="648"/>
    </location>
</feature>
<comment type="catalytic activity">
    <reaction evidence="8">
        <text>Cd(2+)(in) + ATP + H2O = Cd(2+)(out) + ADP + phosphate + H(+)</text>
        <dbReference type="Rhea" id="RHEA:12132"/>
        <dbReference type="ChEBI" id="CHEBI:15377"/>
        <dbReference type="ChEBI" id="CHEBI:15378"/>
        <dbReference type="ChEBI" id="CHEBI:30616"/>
        <dbReference type="ChEBI" id="CHEBI:43474"/>
        <dbReference type="ChEBI" id="CHEBI:48775"/>
        <dbReference type="ChEBI" id="CHEBI:456216"/>
        <dbReference type="EC" id="7.2.2.21"/>
    </reaction>
</comment>
<dbReference type="Proteomes" id="UP000886876">
    <property type="component" value="Unassembled WGS sequence"/>
</dbReference>
<feature type="transmembrane region" description="Helical" evidence="9">
    <location>
        <begin position="103"/>
        <end position="132"/>
    </location>
</feature>
<proteinExistence type="inferred from homology"/>
<comment type="subcellular location">
    <subcellularLocation>
        <location evidence="1">Membrane</location>
        <topology evidence="1">Multi-pass membrane protein</topology>
    </subcellularLocation>
</comment>
<dbReference type="EC" id="7.2.2.21" evidence="7"/>
<dbReference type="SUPFAM" id="SSF81653">
    <property type="entry name" value="Calcium ATPase, transduction domain A"/>
    <property type="match status" value="1"/>
</dbReference>
<gene>
    <name evidence="11" type="ORF">IAD42_08670</name>
</gene>
<dbReference type="NCBIfam" id="TIGR01494">
    <property type="entry name" value="ATPase_P-type"/>
    <property type="match status" value="1"/>
</dbReference>
<evidence type="ECO:0000256" key="8">
    <source>
        <dbReference type="ARBA" id="ARBA00049338"/>
    </source>
</evidence>
<dbReference type="Gene3D" id="3.40.1110.10">
    <property type="entry name" value="Calcium-transporting ATPase, cytoplasmic domain N"/>
    <property type="match status" value="1"/>
</dbReference>
<evidence type="ECO:0000256" key="7">
    <source>
        <dbReference type="ARBA" id="ARBA00039103"/>
    </source>
</evidence>
<evidence type="ECO:0000256" key="4">
    <source>
        <dbReference type="ARBA" id="ARBA00022692"/>
    </source>
</evidence>
<dbReference type="GO" id="GO:0005524">
    <property type="term" value="F:ATP binding"/>
    <property type="evidence" value="ECO:0007669"/>
    <property type="project" value="InterPro"/>
</dbReference>
<organism evidence="11 12">
    <name type="scientific">Candidatus Scatomorpha pullistercoris</name>
    <dbReference type="NCBI Taxonomy" id="2840929"/>
    <lineage>
        <taxon>Bacteria</taxon>
        <taxon>Bacillati</taxon>
        <taxon>Bacillota</taxon>
        <taxon>Clostridia</taxon>
        <taxon>Eubacteriales</taxon>
        <taxon>Candidatus Scatomorpha</taxon>
    </lineage>
</organism>
<dbReference type="PANTHER" id="PTHR48085">
    <property type="entry name" value="CADMIUM/ZINC-TRANSPORTING ATPASE HMA2-RELATED"/>
    <property type="match status" value="1"/>
</dbReference>
<evidence type="ECO:0000256" key="6">
    <source>
        <dbReference type="ARBA" id="ARBA00023136"/>
    </source>
</evidence>
<accession>A0A9D1K946</accession>
<dbReference type="Gene3D" id="3.40.50.1000">
    <property type="entry name" value="HAD superfamily/HAD-like"/>
    <property type="match status" value="1"/>
</dbReference>
<comment type="similarity">
    <text evidence="2">Belongs to the cation transport ATPase (P-type) (TC 3.A.3) family. Type IB subfamily.</text>
</comment>
<evidence type="ECO:0000256" key="9">
    <source>
        <dbReference type="SAM" id="Phobius"/>
    </source>
</evidence>
<feature type="transmembrane region" description="Helical" evidence="9">
    <location>
        <begin position="40"/>
        <end position="59"/>
    </location>
</feature>
<dbReference type="GO" id="GO:0016020">
    <property type="term" value="C:membrane"/>
    <property type="evidence" value="ECO:0007669"/>
    <property type="project" value="UniProtKB-SubCell"/>
</dbReference>
<keyword evidence="3" id="KW-0104">Cadmium</keyword>
<evidence type="ECO:0000313" key="12">
    <source>
        <dbReference type="Proteomes" id="UP000886876"/>
    </source>
</evidence>
<evidence type="ECO:0000256" key="1">
    <source>
        <dbReference type="ARBA" id="ARBA00004141"/>
    </source>
</evidence>
<dbReference type="EMBL" id="DVJS01000215">
    <property type="protein sequence ID" value="HIS98034.1"/>
    <property type="molecule type" value="Genomic_DNA"/>
</dbReference>
<comment type="caution">
    <text evidence="11">The sequence shown here is derived from an EMBL/GenBank/DDBJ whole genome shotgun (WGS) entry which is preliminary data.</text>
</comment>
<feature type="transmembrane region" description="Helical" evidence="9">
    <location>
        <begin position="66"/>
        <end position="91"/>
    </location>
</feature>
<dbReference type="GO" id="GO:0008551">
    <property type="term" value="F:P-type cadmium transporter activity"/>
    <property type="evidence" value="ECO:0007669"/>
    <property type="project" value="UniProtKB-EC"/>
</dbReference>
<sequence>MTFKELLERLTGRRSSCSGGCCSAACGGPVCDTEEIGADVLFIIRLIVSCAAFAVSLLVRSIPEPWPLVLLIISAIVAGYDILAGAVLSIIDGKYLDRTVLLTLAAVLALCFGATVEGTALLLLYQIGGIFVDYACQRTKRSVLETIYCEQDYANVINESGQVETVPVESVQVGEQIVVKPGERVPCDCIVLEGRSSLDRSALCDFSGEVLAKEGDELLSGSLNLSGELRCEVTSAAADSAAQALYKSVENGAQRGEVVPKSLSALQMYFTPAVTVLAILMIILLPLLTETTLGEAVRRAAMFLVIADPCSLFISIPLIRLSSMCGAAKAGIVFDGCSAMDEVSSVGVVAFDKAGTLSEGSPRVVAIKSQRMETDVLLKIAAHALAYSNTAQARSVIAAYGDTIYIDLIENFVEIPGSGVEVRVDGIRICVGSKDLMTIKGISVPDSDVTDDYSLYLSIGDEYAGRIVMSDSLRADAAAGVDELKQCGVDSVILFTDETRDSAARTASALGIPEYYSECDREKVRSLLADVKQGCVRGRELMYVGSGESFAGSHTAADIDVAMAGLEALTMPVGTDITVFGGNVDRIALSIAISRYAKMLTGATTVGTAAVKLILLVIAGLGFSTLWFSAFIDAIAGVGAALVSILAYNGEIRQPRGRHEAK</sequence>
<evidence type="ECO:0000256" key="3">
    <source>
        <dbReference type="ARBA" id="ARBA00022539"/>
    </source>
</evidence>
<evidence type="ECO:0000256" key="5">
    <source>
        <dbReference type="ARBA" id="ARBA00022989"/>
    </source>
</evidence>
<dbReference type="Pfam" id="PF00122">
    <property type="entry name" value="E1-E2_ATPase"/>
    <property type="match status" value="1"/>
</dbReference>
<reference evidence="11" key="1">
    <citation type="submission" date="2020-10" db="EMBL/GenBank/DDBJ databases">
        <authorList>
            <person name="Gilroy R."/>
        </authorList>
    </citation>
    <scope>NUCLEOTIDE SEQUENCE</scope>
    <source>
        <strain evidence="11">ChiHecec3B27-6122</strain>
    </source>
</reference>
<keyword evidence="5 9" id="KW-1133">Transmembrane helix</keyword>
<keyword evidence="4 9" id="KW-0812">Transmembrane</keyword>
<dbReference type="SUPFAM" id="SSF56784">
    <property type="entry name" value="HAD-like"/>
    <property type="match status" value="1"/>
</dbReference>
<feature type="transmembrane region" description="Helical" evidence="9">
    <location>
        <begin position="269"/>
        <end position="288"/>
    </location>
</feature>
<dbReference type="PANTHER" id="PTHR48085:SF5">
    <property type="entry name" value="CADMIUM_ZINC-TRANSPORTING ATPASE HMA4-RELATED"/>
    <property type="match status" value="1"/>
</dbReference>
<dbReference type="InterPro" id="IPR036412">
    <property type="entry name" value="HAD-like_sf"/>
</dbReference>
<dbReference type="Gene3D" id="2.70.150.10">
    <property type="entry name" value="Calcium-transporting ATPase, cytoplasmic transduction domain A"/>
    <property type="match status" value="1"/>
</dbReference>
<dbReference type="AlphaFoldDB" id="A0A9D1K946"/>
<keyword evidence="6 9" id="KW-0472">Membrane</keyword>